<evidence type="ECO:0000313" key="6">
    <source>
        <dbReference type="EMBL" id="QAA95236.1"/>
    </source>
</evidence>
<dbReference type="PRINTS" id="PR00411">
    <property type="entry name" value="PNDRDTASEI"/>
</dbReference>
<dbReference type="InterPro" id="IPR036188">
    <property type="entry name" value="FAD/NAD-bd_sf"/>
</dbReference>
<dbReference type="InterPro" id="IPR003953">
    <property type="entry name" value="FAD-dep_OxRdtase_2_FAD-bd"/>
</dbReference>
<dbReference type="OrthoDB" id="9813348at2"/>
<dbReference type="Pfam" id="PF00890">
    <property type="entry name" value="FAD_binding_2"/>
    <property type="match status" value="1"/>
</dbReference>
<dbReference type="EMBL" id="CP022987">
    <property type="protein sequence ID" value="QAA95236.1"/>
    <property type="molecule type" value="Genomic_DNA"/>
</dbReference>
<evidence type="ECO:0000256" key="4">
    <source>
        <dbReference type="ARBA" id="ARBA00023002"/>
    </source>
</evidence>
<dbReference type="GO" id="GO:0008202">
    <property type="term" value="P:steroid metabolic process"/>
    <property type="evidence" value="ECO:0007669"/>
    <property type="project" value="UniProtKB-ARBA"/>
</dbReference>
<dbReference type="InterPro" id="IPR050315">
    <property type="entry name" value="FAD-oxidoreductase_2"/>
</dbReference>
<keyword evidence="3" id="KW-0274">FAD</keyword>
<dbReference type="SUPFAM" id="SSF51905">
    <property type="entry name" value="FAD/NAD(P)-binding domain"/>
    <property type="match status" value="1"/>
</dbReference>
<protein>
    <recommendedName>
        <fullName evidence="5">FAD-dependent oxidoreductase 2 FAD-binding domain-containing protein</fullName>
    </recommendedName>
</protein>
<proteinExistence type="predicted"/>
<dbReference type="InterPro" id="IPR027477">
    <property type="entry name" value="Succ_DH/fumarate_Rdtase_cat_sf"/>
</dbReference>
<comment type="cofactor">
    <cofactor evidence="1">
        <name>FAD</name>
        <dbReference type="ChEBI" id="CHEBI:57692"/>
    </cofactor>
</comment>
<evidence type="ECO:0000256" key="1">
    <source>
        <dbReference type="ARBA" id="ARBA00001974"/>
    </source>
</evidence>
<evidence type="ECO:0000259" key="5">
    <source>
        <dbReference type="Pfam" id="PF00890"/>
    </source>
</evidence>
<evidence type="ECO:0000313" key="7">
    <source>
        <dbReference type="Proteomes" id="UP000283474"/>
    </source>
</evidence>
<organism evidence="6 7">
    <name type="scientific">Pollutimonas thiosulfatoxidans</name>
    <dbReference type="NCBI Taxonomy" id="2028345"/>
    <lineage>
        <taxon>Bacteria</taxon>
        <taxon>Pseudomonadati</taxon>
        <taxon>Pseudomonadota</taxon>
        <taxon>Betaproteobacteria</taxon>
        <taxon>Burkholderiales</taxon>
        <taxon>Alcaligenaceae</taxon>
        <taxon>Pollutimonas</taxon>
    </lineage>
</organism>
<dbReference type="SUPFAM" id="SSF56425">
    <property type="entry name" value="Succinate dehydrogenase/fumarate reductase flavoprotein, catalytic domain"/>
    <property type="match status" value="1"/>
</dbReference>
<keyword evidence="4" id="KW-0560">Oxidoreductase</keyword>
<dbReference type="AlphaFoldDB" id="A0A410GFZ9"/>
<gene>
    <name evidence="6" type="ORF">CKA81_16220</name>
</gene>
<dbReference type="KEGG" id="pus:CKA81_16220"/>
<dbReference type="Gene3D" id="3.50.50.60">
    <property type="entry name" value="FAD/NAD(P)-binding domain"/>
    <property type="match status" value="2"/>
</dbReference>
<keyword evidence="7" id="KW-1185">Reference proteome</keyword>
<keyword evidence="2" id="KW-0285">Flavoprotein</keyword>
<sequence length="571" mass="60667">MHKINNQAEYDVLVIGSGAGGFSAAITALDEGLSVLMVEKDVCFGGTTSRSGGYIWIPGNRLAEKEGIKDDANSIRTYLRNELGDSYGSALLSQYLKSGPEMVDFFVNKVGVEFMVATQMPDYHPDLPGSSQGGRSLHVKPTSASILGDELPRLRPLPRELSLFGMGISSGSDLSHFYRFGRSVRSTVRVITLLAKYGLDLLRFGRGQHLVNGNALIARLARALFDKGGSLWTSSPATELLMEGGRVAGAVVVKNGQPIHVRAKKGVVLASGGFSHDVNRRSAIYKHPARSGEHLSLTTPGNEGDGARLAESAGGHVDTGVTNAGAWMPISKVPRPDGTWGPFLHSVNQGKPGMIAVLRNGERFADESLSYHDFVEKLISMPEAGRPAGAYLICDHKAFSKYGLGYAKPFLSTKKLEASGYLITASTVTELATKAHIDPDVLANTVSTYNISARDGLDPAFGKGKSAYGHFLGDLTAPNPNVAPLEQAPFYAVWMYAGDIGNFAGIKTSENAQVVREDGVAIEGLFAVGNDMSSVFNGRYPGGGSLIGPAMTFGYVAAKFLSRTDGAVSAQ</sequence>
<reference evidence="6 7" key="1">
    <citation type="submission" date="2017-08" db="EMBL/GenBank/DDBJ databases">
        <authorList>
            <person name="Park S.-J."/>
            <person name="Kim H."/>
        </authorList>
    </citation>
    <scope>NUCLEOTIDE SEQUENCE [LARGE SCALE GENOMIC DNA]</scope>
    <source>
        <strain evidence="7">ye3</strain>
    </source>
</reference>
<dbReference type="Proteomes" id="UP000283474">
    <property type="component" value="Chromosome"/>
</dbReference>
<evidence type="ECO:0000256" key="3">
    <source>
        <dbReference type="ARBA" id="ARBA00022827"/>
    </source>
</evidence>
<dbReference type="RefSeq" id="WP_128356229.1">
    <property type="nucleotide sequence ID" value="NZ_CP022987.1"/>
</dbReference>
<dbReference type="GO" id="GO:0016491">
    <property type="term" value="F:oxidoreductase activity"/>
    <property type="evidence" value="ECO:0007669"/>
    <property type="project" value="UniProtKB-KW"/>
</dbReference>
<accession>A0A410GFZ9</accession>
<feature type="domain" description="FAD-dependent oxidoreductase 2 FAD-binding" evidence="5">
    <location>
        <begin position="11"/>
        <end position="545"/>
    </location>
</feature>
<name>A0A410GFZ9_9BURK</name>
<dbReference type="PANTHER" id="PTHR43400">
    <property type="entry name" value="FUMARATE REDUCTASE"/>
    <property type="match status" value="1"/>
</dbReference>
<evidence type="ECO:0000256" key="2">
    <source>
        <dbReference type="ARBA" id="ARBA00022630"/>
    </source>
</evidence>
<dbReference type="PANTHER" id="PTHR43400:SF10">
    <property type="entry name" value="3-OXOSTEROID 1-DEHYDROGENASE"/>
    <property type="match status" value="1"/>
</dbReference>